<keyword evidence="2" id="KW-0378">Hydrolase</keyword>
<dbReference type="SUPFAM" id="SSF55031">
    <property type="entry name" value="Bacterial exopeptidase dimerisation domain"/>
    <property type="match status" value="1"/>
</dbReference>
<dbReference type="PANTHER" id="PTHR32494">
    <property type="entry name" value="ALLANTOATE DEIMINASE-RELATED"/>
    <property type="match status" value="1"/>
</dbReference>
<sequence length="210" mass="22989">MQYVVTIEGDQAHSGATIMADRRDALYGAALLIVFARELADRFPDVLHTAVGQIDVYPNSPVVVASQATLMLDLRCSDEKVLVEANELLRRQFAEIERKANVTVTQSLSHEWGINPYQPTGVDLARRSAESLGHSYEEILTVAGHDSVNMKEVVPTVMLFVPSVDGISHNEREYTLDEAMIAGLDVLTDVVRRLAEGELPRGSAGDDSPT</sequence>
<comment type="caution">
    <text evidence="3">The sequence shown here is derived from an EMBL/GenBank/DDBJ whole genome shotgun (WGS) entry which is preliminary data.</text>
</comment>
<evidence type="ECO:0000256" key="1">
    <source>
        <dbReference type="ARBA" id="ARBA00006153"/>
    </source>
</evidence>
<reference evidence="3 4" key="1">
    <citation type="journal article" date="2017" name="Infect. Genet. Evol.">
        <title>The new phylogeny of the genus Mycobacterium: The old and the news.</title>
        <authorList>
            <person name="Tortoli E."/>
            <person name="Fedrizzi T."/>
            <person name="Meehan C.J."/>
            <person name="Trovato A."/>
            <person name="Grottola A."/>
            <person name="Giacobazzi E."/>
            <person name="Serpini G.F."/>
            <person name="Tagliazucchi S."/>
            <person name="Fabio A."/>
            <person name="Bettua C."/>
            <person name="Bertorelli R."/>
            <person name="Frascaro F."/>
            <person name="De Sanctis V."/>
            <person name="Pecorari M."/>
            <person name="Jousson O."/>
            <person name="Segata N."/>
            <person name="Cirillo D.M."/>
        </authorList>
    </citation>
    <scope>NUCLEOTIDE SEQUENCE [LARGE SCALE GENOMIC DNA]</scope>
    <source>
        <strain evidence="3 4">CIP1034565</strain>
    </source>
</reference>
<dbReference type="InterPro" id="IPR036264">
    <property type="entry name" value="Bact_exopeptidase_dim_dom"/>
</dbReference>
<protein>
    <recommendedName>
        <fullName evidence="5">Peptidase M20 dimerisation domain-containing protein</fullName>
    </recommendedName>
</protein>
<evidence type="ECO:0000313" key="4">
    <source>
        <dbReference type="Proteomes" id="UP000230551"/>
    </source>
</evidence>
<evidence type="ECO:0008006" key="5">
    <source>
        <dbReference type="Google" id="ProtNLM"/>
    </source>
</evidence>
<dbReference type="PANTHER" id="PTHR32494:SF5">
    <property type="entry name" value="ALLANTOATE AMIDOHYDROLASE"/>
    <property type="match status" value="1"/>
</dbReference>
<dbReference type="GO" id="GO:0016813">
    <property type="term" value="F:hydrolase activity, acting on carbon-nitrogen (but not peptide) bonds, in linear amidines"/>
    <property type="evidence" value="ECO:0007669"/>
    <property type="project" value="InterPro"/>
</dbReference>
<accession>A0A2G5PE08</accession>
<dbReference type="Gene3D" id="3.30.70.360">
    <property type="match status" value="1"/>
</dbReference>
<dbReference type="Pfam" id="PF01546">
    <property type="entry name" value="Peptidase_M20"/>
    <property type="match status" value="1"/>
</dbReference>
<organism evidence="3 4">
    <name type="scientific">Mycolicibacterium brumae</name>
    <dbReference type="NCBI Taxonomy" id="85968"/>
    <lineage>
        <taxon>Bacteria</taxon>
        <taxon>Bacillati</taxon>
        <taxon>Actinomycetota</taxon>
        <taxon>Actinomycetes</taxon>
        <taxon>Mycobacteriales</taxon>
        <taxon>Mycobacteriaceae</taxon>
        <taxon>Mycolicibacterium</taxon>
    </lineage>
</organism>
<comment type="similarity">
    <text evidence="1">Belongs to the peptidase M20 family.</text>
</comment>
<dbReference type="InterPro" id="IPR002933">
    <property type="entry name" value="Peptidase_M20"/>
</dbReference>
<evidence type="ECO:0000313" key="3">
    <source>
        <dbReference type="EMBL" id="PIB76549.1"/>
    </source>
</evidence>
<dbReference type="AlphaFoldDB" id="A0A2G5PE08"/>
<dbReference type="OrthoDB" id="9808195at2"/>
<proteinExistence type="inferred from homology"/>
<dbReference type="SUPFAM" id="SSF53187">
    <property type="entry name" value="Zn-dependent exopeptidases"/>
    <property type="match status" value="1"/>
</dbReference>
<dbReference type="EMBL" id="PDCN02000004">
    <property type="protein sequence ID" value="PIB76549.1"/>
    <property type="molecule type" value="Genomic_DNA"/>
</dbReference>
<gene>
    <name evidence="3" type="ORF">CQY22_005400</name>
</gene>
<name>A0A2G5PE08_9MYCO</name>
<keyword evidence="4" id="KW-1185">Reference proteome</keyword>
<dbReference type="STRING" id="85968.GCA_900073015_03197"/>
<dbReference type="Gene3D" id="3.40.630.10">
    <property type="entry name" value="Zn peptidases"/>
    <property type="match status" value="1"/>
</dbReference>
<dbReference type="InterPro" id="IPR010158">
    <property type="entry name" value="Amidase_Cbmase"/>
</dbReference>
<dbReference type="Proteomes" id="UP000230551">
    <property type="component" value="Unassembled WGS sequence"/>
</dbReference>
<evidence type="ECO:0000256" key="2">
    <source>
        <dbReference type="ARBA" id="ARBA00022801"/>
    </source>
</evidence>